<dbReference type="InterPro" id="IPR010982">
    <property type="entry name" value="Lambda_DNA-bd_dom_sf"/>
</dbReference>
<sequence>MKYQLGEVLKKVRQSKRYTQKYIAGDQMSRATYAKIEACDMQPTVGKFMHILKKLDLSYEELTYIQNSYSLNGKDEIVHDFFKLTTSAEIEKVYAVNSKCTQYLKCHSDSVVQDIHYVCEAMTALHFEKTFDHAFPYANKVWERLSKLDNWYSIELKLINNIFFYFPLETSISIAERALKEIDRFSYIIKSNELKSSYLLNLTILLFKNNKYEEAYEYANKAIEECIKIKRFEGLSVAYTRKGLLLMKLGKPDEGTKLIHKGLSICKVLDLDSMGKAIIQEVHELVAIDLPLDQILNKDDGFSH</sequence>
<dbReference type="RefSeq" id="WP_249094310.1">
    <property type="nucleotide sequence ID" value="NZ_JAMAST010000001.1"/>
</dbReference>
<dbReference type="SMART" id="SM00028">
    <property type="entry name" value="TPR"/>
    <property type="match status" value="2"/>
</dbReference>
<evidence type="ECO:0000313" key="2">
    <source>
        <dbReference type="EMBL" id="MCL1630345.1"/>
    </source>
</evidence>
<proteinExistence type="predicted"/>
<dbReference type="Gene3D" id="1.25.40.10">
    <property type="entry name" value="Tetratricopeptide repeat domain"/>
    <property type="match status" value="1"/>
</dbReference>
<dbReference type="Proteomes" id="UP001203004">
    <property type="component" value="Unassembled WGS sequence"/>
</dbReference>
<keyword evidence="3" id="KW-1185">Reference proteome</keyword>
<dbReference type="InterPro" id="IPR011990">
    <property type="entry name" value="TPR-like_helical_dom_sf"/>
</dbReference>
<dbReference type="InterPro" id="IPR001387">
    <property type="entry name" value="Cro/C1-type_HTH"/>
</dbReference>
<dbReference type="InterPro" id="IPR010057">
    <property type="entry name" value="Transcription_activator_Rgg_C"/>
</dbReference>
<gene>
    <name evidence="2" type="ORF">M3N64_00035</name>
</gene>
<dbReference type="SUPFAM" id="SSF47413">
    <property type="entry name" value="lambda repressor-like DNA-binding domains"/>
    <property type="match status" value="1"/>
</dbReference>
<dbReference type="Pfam" id="PF21259">
    <property type="entry name" value="Rgg_C"/>
    <property type="match status" value="1"/>
</dbReference>
<reference evidence="2 3" key="1">
    <citation type="submission" date="2022-05" db="EMBL/GenBank/DDBJ databases">
        <title>Sporolactobacillus sp nov CPB3-1, isolated from tree bark (Mangifera indica L.).</title>
        <authorList>
            <person name="Phuengjayaem S."/>
            <person name="Tanasupawat S."/>
        </authorList>
    </citation>
    <scope>NUCLEOTIDE SEQUENCE [LARGE SCALE GENOMIC DNA]</scope>
    <source>
        <strain evidence="2 3">CPB3-1</strain>
    </source>
</reference>
<evidence type="ECO:0000259" key="1">
    <source>
        <dbReference type="PROSITE" id="PS50943"/>
    </source>
</evidence>
<accession>A0ABT0M655</accession>
<comment type="caution">
    <text evidence="2">The sequence shown here is derived from an EMBL/GenBank/DDBJ whole genome shotgun (WGS) entry which is preliminary data.</text>
</comment>
<dbReference type="EMBL" id="JAMAST010000001">
    <property type="protein sequence ID" value="MCL1630345.1"/>
    <property type="molecule type" value="Genomic_DNA"/>
</dbReference>
<protein>
    <submittedName>
        <fullName evidence="2">Rgg/GadR/MutR family transcriptional regulator</fullName>
    </submittedName>
</protein>
<dbReference type="InterPro" id="IPR053163">
    <property type="entry name" value="HTH-type_regulator_Rgg"/>
</dbReference>
<feature type="domain" description="HTH cro/C1-type" evidence="1">
    <location>
        <begin position="9"/>
        <end position="62"/>
    </location>
</feature>
<dbReference type="SUPFAM" id="SSF48452">
    <property type="entry name" value="TPR-like"/>
    <property type="match status" value="1"/>
</dbReference>
<dbReference type="PANTHER" id="PTHR37038:SF13">
    <property type="entry name" value="HTH CRO_C1-TYPE DOMAIN-CONTAINING PROTEIN"/>
    <property type="match status" value="1"/>
</dbReference>
<dbReference type="PROSITE" id="PS50943">
    <property type="entry name" value="HTH_CROC1"/>
    <property type="match status" value="1"/>
</dbReference>
<dbReference type="CDD" id="cd00093">
    <property type="entry name" value="HTH_XRE"/>
    <property type="match status" value="1"/>
</dbReference>
<dbReference type="InterPro" id="IPR019734">
    <property type="entry name" value="TPR_rpt"/>
</dbReference>
<dbReference type="PANTHER" id="PTHR37038">
    <property type="entry name" value="TRANSCRIPTIONAL REGULATOR-RELATED"/>
    <property type="match status" value="1"/>
</dbReference>
<name>A0ABT0M655_9BACL</name>
<evidence type="ECO:0000313" key="3">
    <source>
        <dbReference type="Proteomes" id="UP001203004"/>
    </source>
</evidence>
<organism evidence="2 3">
    <name type="scientific">Sporolactobacillus mangiferae</name>
    <dbReference type="NCBI Taxonomy" id="2940498"/>
    <lineage>
        <taxon>Bacteria</taxon>
        <taxon>Bacillati</taxon>
        <taxon>Bacillota</taxon>
        <taxon>Bacilli</taxon>
        <taxon>Bacillales</taxon>
        <taxon>Sporolactobacillaceae</taxon>
        <taxon>Sporolactobacillus</taxon>
    </lineage>
</organism>